<dbReference type="OrthoDB" id="496981at2759"/>
<dbReference type="AlphaFoldDB" id="A0A1R3RN03"/>
<feature type="region of interest" description="Disordered" evidence="1">
    <location>
        <begin position="202"/>
        <end position="228"/>
    </location>
</feature>
<sequence length="248" mass="28500">MAPRRIHLVRHAQGYHNLGIEYWNLPDPLLTDHGKQQCLGLRQSFAAMPPVDLVVSSPLRRAIYTGLEGFSDVERQGRRLMALPDLQEISSLPCDVGSSVRDLRVEMEGQGLPVDLSLVGESWREKTGRFAPTQEKISARCEDLRHWLHARPEKEIVVVSHGCLLHFLTEDWEDGCMYEGTGWRNAEFRTYEFNTAGRLQLQETRESRRRRRSGWPPTGAEQEAMRDRVLQGWAQQGYPILSERDPKL</sequence>
<dbReference type="Gene3D" id="3.40.50.1240">
    <property type="entry name" value="Phosphoglycerate mutase-like"/>
    <property type="match status" value="1"/>
</dbReference>
<reference evidence="3" key="1">
    <citation type="journal article" date="2017" name="Genome Biol.">
        <title>Comparative genomics reveals high biological diversity and specific adaptations in the industrially and medically important fungal genus Aspergillus.</title>
        <authorList>
            <person name="de Vries R.P."/>
            <person name="Riley R."/>
            <person name="Wiebenga A."/>
            <person name="Aguilar-Osorio G."/>
            <person name="Amillis S."/>
            <person name="Uchima C.A."/>
            <person name="Anderluh G."/>
            <person name="Asadollahi M."/>
            <person name="Askin M."/>
            <person name="Barry K."/>
            <person name="Battaglia E."/>
            <person name="Bayram O."/>
            <person name="Benocci T."/>
            <person name="Braus-Stromeyer S.A."/>
            <person name="Caldana C."/>
            <person name="Canovas D."/>
            <person name="Cerqueira G.C."/>
            <person name="Chen F."/>
            <person name="Chen W."/>
            <person name="Choi C."/>
            <person name="Clum A."/>
            <person name="Dos Santos R.A."/>
            <person name="Damasio A.R."/>
            <person name="Diallinas G."/>
            <person name="Emri T."/>
            <person name="Fekete E."/>
            <person name="Flipphi M."/>
            <person name="Freyberg S."/>
            <person name="Gallo A."/>
            <person name="Gournas C."/>
            <person name="Habgood R."/>
            <person name="Hainaut M."/>
            <person name="Harispe M.L."/>
            <person name="Henrissat B."/>
            <person name="Hilden K.S."/>
            <person name="Hope R."/>
            <person name="Hossain A."/>
            <person name="Karabika E."/>
            <person name="Karaffa L."/>
            <person name="Karanyi Z."/>
            <person name="Krasevec N."/>
            <person name="Kuo A."/>
            <person name="Kusch H."/>
            <person name="LaButti K."/>
            <person name="Lagendijk E.L."/>
            <person name="Lapidus A."/>
            <person name="Levasseur A."/>
            <person name="Lindquist E."/>
            <person name="Lipzen A."/>
            <person name="Logrieco A.F."/>
            <person name="MacCabe A."/>
            <person name="Maekelae M.R."/>
            <person name="Malavazi I."/>
            <person name="Melin P."/>
            <person name="Meyer V."/>
            <person name="Mielnichuk N."/>
            <person name="Miskei M."/>
            <person name="Molnar A.P."/>
            <person name="Mule G."/>
            <person name="Ngan C.Y."/>
            <person name="Orejas M."/>
            <person name="Orosz E."/>
            <person name="Ouedraogo J.P."/>
            <person name="Overkamp K.M."/>
            <person name="Park H.-S."/>
            <person name="Perrone G."/>
            <person name="Piumi F."/>
            <person name="Punt P.J."/>
            <person name="Ram A.F."/>
            <person name="Ramon A."/>
            <person name="Rauscher S."/>
            <person name="Record E."/>
            <person name="Riano-Pachon D.M."/>
            <person name="Robert V."/>
            <person name="Roehrig J."/>
            <person name="Ruller R."/>
            <person name="Salamov A."/>
            <person name="Salih N.S."/>
            <person name="Samson R.A."/>
            <person name="Sandor E."/>
            <person name="Sanguinetti M."/>
            <person name="Schuetze T."/>
            <person name="Sepcic K."/>
            <person name="Shelest E."/>
            <person name="Sherlock G."/>
            <person name="Sophianopoulou V."/>
            <person name="Squina F.M."/>
            <person name="Sun H."/>
            <person name="Susca A."/>
            <person name="Todd R.B."/>
            <person name="Tsang A."/>
            <person name="Unkles S.E."/>
            <person name="van de Wiele N."/>
            <person name="van Rossen-Uffink D."/>
            <person name="Oliveira J.V."/>
            <person name="Vesth T.C."/>
            <person name="Visser J."/>
            <person name="Yu J.-H."/>
            <person name="Zhou M."/>
            <person name="Andersen M.R."/>
            <person name="Archer D.B."/>
            <person name="Baker S.E."/>
            <person name="Benoit I."/>
            <person name="Brakhage A.A."/>
            <person name="Braus G.H."/>
            <person name="Fischer R."/>
            <person name="Frisvad J.C."/>
            <person name="Goldman G.H."/>
            <person name="Houbraken J."/>
            <person name="Oakley B."/>
            <person name="Pocsi I."/>
            <person name="Scazzocchio C."/>
            <person name="Seiboth B."/>
            <person name="vanKuyk P.A."/>
            <person name="Wortman J."/>
            <person name="Dyer P.S."/>
            <person name="Grigoriev I.V."/>
        </authorList>
    </citation>
    <scope>NUCLEOTIDE SEQUENCE [LARGE SCALE GENOMIC DNA]</scope>
    <source>
        <strain evidence="3">ITEM 5010</strain>
    </source>
</reference>
<dbReference type="EMBL" id="KV907499">
    <property type="protein sequence ID" value="OOF95829.1"/>
    <property type="molecule type" value="Genomic_DNA"/>
</dbReference>
<evidence type="ECO:0008006" key="4">
    <source>
        <dbReference type="Google" id="ProtNLM"/>
    </source>
</evidence>
<proteinExistence type="predicted"/>
<evidence type="ECO:0000313" key="3">
    <source>
        <dbReference type="Proteomes" id="UP000188318"/>
    </source>
</evidence>
<evidence type="ECO:0000313" key="2">
    <source>
        <dbReference type="EMBL" id="OOF95829.1"/>
    </source>
</evidence>
<dbReference type="GO" id="GO:0016791">
    <property type="term" value="F:phosphatase activity"/>
    <property type="evidence" value="ECO:0007669"/>
    <property type="project" value="TreeGrafter"/>
</dbReference>
<keyword evidence="3" id="KW-1185">Reference proteome</keyword>
<dbReference type="PANTHER" id="PTHR48100">
    <property type="entry name" value="BROAD-SPECIFICITY PHOSPHATASE YOR283W-RELATED"/>
    <property type="match status" value="1"/>
</dbReference>
<dbReference type="InterPro" id="IPR013078">
    <property type="entry name" value="His_Pase_superF_clade-1"/>
</dbReference>
<protein>
    <recommendedName>
        <fullName evidence="4">Phosphoglycerate mutase-like protein</fullName>
    </recommendedName>
</protein>
<dbReference type="PANTHER" id="PTHR48100:SF54">
    <property type="entry name" value="PHOSPHATASE SPAC5H10.03-RELATED"/>
    <property type="match status" value="1"/>
</dbReference>
<dbReference type="SMART" id="SM00855">
    <property type="entry name" value="PGAM"/>
    <property type="match status" value="1"/>
</dbReference>
<dbReference type="InterPro" id="IPR029033">
    <property type="entry name" value="His_PPase_superfam"/>
</dbReference>
<organism evidence="2 3">
    <name type="scientific">Aspergillus carbonarius (strain ITEM 5010)</name>
    <dbReference type="NCBI Taxonomy" id="602072"/>
    <lineage>
        <taxon>Eukaryota</taxon>
        <taxon>Fungi</taxon>
        <taxon>Dikarya</taxon>
        <taxon>Ascomycota</taxon>
        <taxon>Pezizomycotina</taxon>
        <taxon>Eurotiomycetes</taxon>
        <taxon>Eurotiomycetidae</taxon>
        <taxon>Eurotiales</taxon>
        <taxon>Aspergillaceae</taxon>
        <taxon>Aspergillus</taxon>
        <taxon>Aspergillus subgen. Circumdati</taxon>
    </lineage>
</organism>
<evidence type="ECO:0000256" key="1">
    <source>
        <dbReference type="SAM" id="MobiDB-lite"/>
    </source>
</evidence>
<dbReference type="VEuPathDB" id="FungiDB:ASPCADRAFT_130163"/>
<dbReference type="CDD" id="cd07040">
    <property type="entry name" value="HP"/>
    <property type="match status" value="1"/>
</dbReference>
<dbReference type="InterPro" id="IPR050275">
    <property type="entry name" value="PGM_Phosphatase"/>
</dbReference>
<gene>
    <name evidence="2" type="ORF">ASPCADRAFT_130163</name>
</gene>
<dbReference type="GO" id="GO:0005737">
    <property type="term" value="C:cytoplasm"/>
    <property type="evidence" value="ECO:0007669"/>
    <property type="project" value="TreeGrafter"/>
</dbReference>
<dbReference type="SUPFAM" id="SSF53254">
    <property type="entry name" value="Phosphoglycerate mutase-like"/>
    <property type="match status" value="1"/>
</dbReference>
<dbReference type="Pfam" id="PF00300">
    <property type="entry name" value="His_Phos_1"/>
    <property type="match status" value="1"/>
</dbReference>
<dbReference type="Proteomes" id="UP000188318">
    <property type="component" value="Unassembled WGS sequence"/>
</dbReference>
<dbReference type="OMA" id="NALPCDT"/>
<name>A0A1R3RN03_ASPC5</name>
<accession>A0A1R3RN03</accession>